<comment type="caution">
    <text evidence="2">The sequence shown here is derived from an EMBL/GenBank/DDBJ whole genome shotgun (WGS) entry which is preliminary data.</text>
</comment>
<protein>
    <submittedName>
        <fullName evidence="2">Uncharacterized protein</fullName>
    </submittedName>
</protein>
<evidence type="ECO:0000313" key="3">
    <source>
        <dbReference type="Proteomes" id="UP000308953"/>
    </source>
</evidence>
<sequence>MSRQSERGTTHCQNDSPSPRQNLVLYARPTSSSLPLISVPNRRCIQKSSNESLFVVHMLRRGNREQFAFLFELSQNPIDFHSNRSYLVGTTMSNPFTISQTDINTMCSQLEPDPYTIPQIDEQDDENTTLSFVPSAMSSSRRTVLKQPLDRGEFRQRSDGNNVFIDKMIKGGYTPFLLELVRQQRLILKSEEVDEDILFGCFFRIIMGIHSKVLIGVMQGDIAERYHTDKETKQILDLLLEEATGSKRPGIYCNSIGRTSDGSALSRNELIIVVEKMQAYIDNDSDNPQSNIDIDSVKGIWKHSHQRYLVKPAWRDQIERFIDGIKKRLLTSPYPDSPMESAILEFGYGLYIPDRLKAHRSHTDSNYIMNLYESICHVMWPGIFRLHQFAIFLIVTPDEAATSEMVLTLCGNGYGTGFSHHAAGQSSSKAFQLFKPRMTAEFLEWSTKNGSLEANVAAWKEEDNVHGASDKTEDMSKLNELVVLEEEATTGMSENSRQEGLLDRCDEVDTVVNGYEQEAVDVIGVGANNPPPNTATAVRNPVERHNVVQKQLFVQRESASHLLSLANPQTSKPSCISASLHHTPMIPLR</sequence>
<organism evidence="2 3">
    <name type="scientific">Aureobasidium pullulans</name>
    <name type="common">Black yeast</name>
    <name type="synonym">Pullularia pullulans</name>
    <dbReference type="NCBI Taxonomy" id="5580"/>
    <lineage>
        <taxon>Eukaryota</taxon>
        <taxon>Fungi</taxon>
        <taxon>Dikarya</taxon>
        <taxon>Ascomycota</taxon>
        <taxon>Pezizomycotina</taxon>
        <taxon>Dothideomycetes</taxon>
        <taxon>Dothideomycetidae</taxon>
        <taxon>Dothideales</taxon>
        <taxon>Saccotheciaceae</taxon>
        <taxon>Aureobasidium</taxon>
    </lineage>
</organism>
<dbReference type="Proteomes" id="UP000308953">
    <property type="component" value="Unassembled WGS sequence"/>
</dbReference>
<evidence type="ECO:0000313" key="2">
    <source>
        <dbReference type="EMBL" id="THX27037.1"/>
    </source>
</evidence>
<name>A0A4S9E203_AURPU</name>
<gene>
    <name evidence="2" type="ORF">D6D10_09566</name>
</gene>
<dbReference type="EMBL" id="QZAV01000409">
    <property type="protein sequence ID" value="THX27037.1"/>
    <property type="molecule type" value="Genomic_DNA"/>
</dbReference>
<feature type="region of interest" description="Disordered" evidence="1">
    <location>
        <begin position="1"/>
        <end position="21"/>
    </location>
</feature>
<proteinExistence type="predicted"/>
<reference evidence="2 3" key="1">
    <citation type="submission" date="2018-10" db="EMBL/GenBank/DDBJ databases">
        <title>Fifty Aureobasidium pullulans genomes reveal a recombining polyextremotolerant generalist.</title>
        <authorList>
            <person name="Gostincar C."/>
            <person name="Turk M."/>
            <person name="Zajc J."/>
            <person name="Gunde-Cimerman N."/>
        </authorList>
    </citation>
    <scope>NUCLEOTIDE SEQUENCE [LARGE SCALE GENOMIC DNA]</scope>
    <source>
        <strain evidence="2 3">EXF-9785</strain>
    </source>
</reference>
<accession>A0A4S9E203</accession>
<feature type="compositionally biased region" description="Polar residues" evidence="1">
    <location>
        <begin position="10"/>
        <end position="21"/>
    </location>
</feature>
<dbReference type="AlphaFoldDB" id="A0A4S9E203"/>
<evidence type="ECO:0000256" key="1">
    <source>
        <dbReference type="SAM" id="MobiDB-lite"/>
    </source>
</evidence>